<evidence type="ECO:0000313" key="7">
    <source>
        <dbReference type="EMBL" id="CAF4718558.1"/>
    </source>
</evidence>
<gene>
    <name evidence="7" type="ORF">OVN521_LOCUS49001</name>
</gene>
<feature type="non-terminal residue" evidence="7">
    <location>
        <position position="1"/>
    </location>
</feature>
<proteinExistence type="predicted"/>
<evidence type="ECO:0000256" key="4">
    <source>
        <dbReference type="ARBA" id="ARBA00022989"/>
    </source>
</evidence>
<comment type="subcellular location">
    <subcellularLocation>
        <location evidence="1">Membrane</location>
        <topology evidence="1">Multi-pass membrane protein</topology>
    </subcellularLocation>
</comment>
<comment type="caution">
    <text evidence="7">The sequence shown here is derived from an EMBL/GenBank/DDBJ whole genome shotgun (WGS) entry which is preliminary data.</text>
</comment>
<keyword evidence="4 6" id="KW-1133">Transmembrane helix</keyword>
<dbReference type="EMBL" id="CAJOBG010105070">
    <property type="protein sequence ID" value="CAF4718558.1"/>
    <property type="molecule type" value="Genomic_DNA"/>
</dbReference>
<evidence type="ECO:0000313" key="8">
    <source>
        <dbReference type="Proteomes" id="UP000663866"/>
    </source>
</evidence>
<evidence type="ECO:0000256" key="2">
    <source>
        <dbReference type="ARBA" id="ARBA00022597"/>
    </source>
</evidence>
<keyword evidence="2" id="KW-0762">Sugar transport</keyword>
<name>A0A821JDC4_9BILA</name>
<organism evidence="7 8">
    <name type="scientific">Rotaria magnacalcarata</name>
    <dbReference type="NCBI Taxonomy" id="392030"/>
    <lineage>
        <taxon>Eukaryota</taxon>
        <taxon>Metazoa</taxon>
        <taxon>Spiralia</taxon>
        <taxon>Gnathifera</taxon>
        <taxon>Rotifera</taxon>
        <taxon>Eurotatoria</taxon>
        <taxon>Bdelloidea</taxon>
        <taxon>Philodinida</taxon>
        <taxon>Philodinidae</taxon>
        <taxon>Rotaria</taxon>
    </lineage>
</organism>
<feature type="non-terminal residue" evidence="7">
    <location>
        <position position="58"/>
    </location>
</feature>
<keyword evidence="2" id="KW-0813">Transport</keyword>
<dbReference type="AlphaFoldDB" id="A0A821JDC4"/>
<reference evidence="7" key="1">
    <citation type="submission" date="2021-02" db="EMBL/GenBank/DDBJ databases">
        <authorList>
            <person name="Nowell W R."/>
        </authorList>
    </citation>
    <scope>NUCLEOTIDE SEQUENCE</scope>
</reference>
<protein>
    <submittedName>
        <fullName evidence="7">Uncharacterized protein</fullName>
    </submittedName>
</protein>
<keyword evidence="3 6" id="KW-0812">Transmembrane</keyword>
<dbReference type="Pfam" id="PF04142">
    <property type="entry name" value="Nuc_sug_transp"/>
    <property type="match status" value="1"/>
</dbReference>
<keyword evidence="5 6" id="KW-0472">Membrane</keyword>
<sequence>WPSSEEATKRIATQIQATWLQQAIGFGAVLLASVTSGFSGVYFEKILKTGSTSVWVRN</sequence>
<evidence type="ECO:0000256" key="3">
    <source>
        <dbReference type="ARBA" id="ARBA00022692"/>
    </source>
</evidence>
<evidence type="ECO:0000256" key="1">
    <source>
        <dbReference type="ARBA" id="ARBA00004141"/>
    </source>
</evidence>
<dbReference type="GO" id="GO:0000139">
    <property type="term" value="C:Golgi membrane"/>
    <property type="evidence" value="ECO:0007669"/>
    <property type="project" value="InterPro"/>
</dbReference>
<evidence type="ECO:0000256" key="6">
    <source>
        <dbReference type="SAM" id="Phobius"/>
    </source>
</evidence>
<dbReference type="GO" id="GO:0015165">
    <property type="term" value="F:pyrimidine nucleotide-sugar transmembrane transporter activity"/>
    <property type="evidence" value="ECO:0007669"/>
    <property type="project" value="InterPro"/>
</dbReference>
<dbReference type="InterPro" id="IPR007271">
    <property type="entry name" value="Nuc_sug_transpt"/>
</dbReference>
<evidence type="ECO:0000256" key="5">
    <source>
        <dbReference type="ARBA" id="ARBA00023136"/>
    </source>
</evidence>
<accession>A0A821JDC4</accession>
<feature type="transmembrane region" description="Helical" evidence="6">
    <location>
        <begin position="23"/>
        <end position="43"/>
    </location>
</feature>
<keyword evidence="8" id="KW-1185">Reference proteome</keyword>
<dbReference type="Proteomes" id="UP000663866">
    <property type="component" value="Unassembled WGS sequence"/>
</dbReference>